<comment type="caution">
    <text evidence="1">The sequence shown here is derived from an EMBL/GenBank/DDBJ whole genome shotgun (WGS) entry which is preliminary data.</text>
</comment>
<dbReference type="Proteomes" id="UP000033632">
    <property type="component" value="Unassembled WGS sequence"/>
</dbReference>
<sequence>MTYEQKLDAVRKMLLQDWDPIGVRDEPAAQDEYDAYLPAVLHLLQVRAPVDEVARCLTDITTLEMGLSDVEERDRAVAARLLALRLDRA</sequence>
<name>A0A0F5FR42_9HYPH</name>
<dbReference type="STRING" id="443610.VE25_16995"/>
<accession>A0A0F5FR42</accession>
<dbReference type="RefSeq" id="WP_046109849.1">
    <property type="nucleotide sequence ID" value="NZ_JZEX01000142.1"/>
</dbReference>
<dbReference type="AlphaFoldDB" id="A0A0F5FR42"/>
<evidence type="ECO:0008006" key="3">
    <source>
        <dbReference type="Google" id="ProtNLM"/>
    </source>
</evidence>
<organism evidence="1 2">
    <name type="scientific">Devosia geojensis</name>
    <dbReference type="NCBI Taxonomy" id="443610"/>
    <lineage>
        <taxon>Bacteria</taxon>
        <taxon>Pseudomonadati</taxon>
        <taxon>Pseudomonadota</taxon>
        <taxon>Alphaproteobacteria</taxon>
        <taxon>Hyphomicrobiales</taxon>
        <taxon>Devosiaceae</taxon>
        <taxon>Devosia</taxon>
    </lineage>
</organism>
<reference evidence="1 2" key="1">
    <citation type="submission" date="2015-03" db="EMBL/GenBank/DDBJ databases">
        <authorList>
            <person name="Hassan Y.I."/>
            <person name="Lepp D."/>
            <person name="Li X.-Z."/>
            <person name="Zhou T."/>
        </authorList>
    </citation>
    <scope>NUCLEOTIDE SEQUENCE [LARGE SCALE GENOMIC DNA]</scope>
    <source>
        <strain evidence="1 2">BD-c194</strain>
    </source>
</reference>
<proteinExistence type="predicted"/>
<protein>
    <recommendedName>
        <fullName evidence="3">DUF1871 domain-containing protein</fullName>
    </recommendedName>
</protein>
<keyword evidence="2" id="KW-1185">Reference proteome</keyword>
<dbReference type="OrthoDB" id="773332at2"/>
<evidence type="ECO:0000313" key="2">
    <source>
        <dbReference type="Proteomes" id="UP000033632"/>
    </source>
</evidence>
<gene>
    <name evidence="1" type="ORF">VE25_16995</name>
</gene>
<dbReference type="EMBL" id="JZEX01000142">
    <property type="protein sequence ID" value="KKB10637.1"/>
    <property type="molecule type" value="Genomic_DNA"/>
</dbReference>
<dbReference type="PATRIC" id="fig|443610.3.peg.1695"/>
<evidence type="ECO:0000313" key="1">
    <source>
        <dbReference type="EMBL" id="KKB10637.1"/>
    </source>
</evidence>